<dbReference type="SUPFAM" id="SSF52467">
    <property type="entry name" value="DHS-like NAD/FAD-binding domain"/>
    <property type="match status" value="1"/>
</dbReference>
<feature type="domain" description="Thiamine pyrophosphate enzyme N-terminal TPP-binding" evidence="6">
    <location>
        <begin position="3"/>
        <end position="123"/>
    </location>
</feature>
<evidence type="ECO:0000313" key="7">
    <source>
        <dbReference type="EMBL" id="NCS55801.1"/>
    </source>
</evidence>
<evidence type="ECO:0000313" key="8">
    <source>
        <dbReference type="Proteomes" id="UP000799330"/>
    </source>
</evidence>
<evidence type="ECO:0000256" key="2">
    <source>
        <dbReference type="ARBA" id="ARBA00023052"/>
    </source>
</evidence>
<proteinExistence type="inferred from homology"/>
<dbReference type="GO" id="GO:0009097">
    <property type="term" value="P:isoleucine biosynthetic process"/>
    <property type="evidence" value="ECO:0007669"/>
    <property type="project" value="TreeGrafter"/>
</dbReference>
<evidence type="ECO:0000256" key="1">
    <source>
        <dbReference type="ARBA" id="ARBA00007812"/>
    </source>
</evidence>
<dbReference type="InterPro" id="IPR029061">
    <property type="entry name" value="THDP-binding"/>
</dbReference>
<dbReference type="GO" id="GO:0030976">
    <property type="term" value="F:thiamine pyrophosphate binding"/>
    <property type="evidence" value="ECO:0007669"/>
    <property type="project" value="InterPro"/>
</dbReference>
<dbReference type="InterPro" id="IPR011766">
    <property type="entry name" value="TPP_enzyme_TPP-bd"/>
</dbReference>
<dbReference type="Pfam" id="PF02776">
    <property type="entry name" value="TPP_enzyme_N"/>
    <property type="match status" value="1"/>
</dbReference>
<dbReference type="EMBL" id="JAADAI010000014">
    <property type="protein sequence ID" value="NCS55801.1"/>
    <property type="molecule type" value="Genomic_DNA"/>
</dbReference>
<dbReference type="PANTHER" id="PTHR18968">
    <property type="entry name" value="THIAMINE PYROPHOSPHATE ENZYMES"/>
    <property type="match status" value="1"/>
</dbReference>
<reference evidence="7" key="1">
    <citation type="journal article" date="2019" name="Mol. Ecol.">
        <title>Genome evolution and host-microbiome shifts correspond with intraspecific niche divergence within harmful algal bloom-forming Microcystis aeruginosa.</title>
        <authorList>
            <person name="Jackrel S.L."/>
            <person name="White J.D."/>
            <person name="Evans J.T."/>
            <person name="Buffin K."/>
            <person name="Hayden K."/>
            <person name="Sarnelle O."/>
            <person name="Denef V.J."/>
        </authorList>
    </citation>
    <scope>NUCLEOTIDE SEQUENCE</scope>
    <source>
        <strain evidence="7">G11-04</strain>
    </source>
</reference>
<evidence type="ECO:0000259" key="5">
    <source>
        <dbReference type="Pfam" id="PF02775"/>
    </source>
</evidence>
<dbReference type="Gene3D" id="3.40.50.970">
    <property type="match status" value="2"/>
</dbReference>
<dbReference type="CDD" id="cd07035">
    <property type="entry name" value="TPP_PYR_POX_like"/>
    <property type="match status" value="1"/>
</dbReference>
<protein>
    <submittedName>
        <fullName evidence="7">Thiamine pyrophosphate-binding protein</fullName>
    </submittedName>
</protein>
<dbReference type="GO" id="GO:0000287">
    <property type="term" value="F:magnesium ion binding"/>
    <property type="evidence" value="ECO:0007669"/>
    <property type="project" value="InterPro"/>
</dbReference>
<evidence type="ECO:0000259" key="4">
    <source>
        <dbReference type="Pfam" id="PF00205"/>
    </source>
</evidence>
<comment type="similarity">
    <text evidence="1 3">Belongs to the TPP enzyme family.</text>
</comment>
<dbReference type="AlphaFoldDB" id="A0A966FX34"/>
<dbReference type="GO" id="GO:0050660">
    <property type="term" value="F:flavin adenine dinucleotide binding"/>
    <property type="evidence" value="ECO:0007669"/>
    <property type="project" value="TreeGrafter"/>
</dbReference>
<dbReference type="InterPro" id="IPR029035">
    <property type="entry name" value="DHS-like_NAD/FAD-binding_dom"/>
</dbReference>
<gene>
    <name evidence="7" type="ORF">GPJ16_02060</name>
</gene>
<dbReference type="PANTHER" id="PTHR18968:SF142">
    <property type="entry name" value="ACETOLACTATE SYNTHASE"/>
    <property type="match status" value="1"/>
</dbReference>
<dbReference type="Pfam" id="PF00205">
    <property type="entry name" value="TPP_enzyme_M"/>
    <property type="match status" value="1"/>
</dbReference>
<sequence length="600" mass="65635">MIKLSDYVIESIAKQGVKHVFLLPGGGAMHLNDSLGKCPDIEFVCNLHEQASAIAAEAYAKVTNNLGVAIVTSGPGGTNTVTGLAGAWLDSTPCLFISGQVKRADLMGDLAVRQLGVQEVDIVSIVQSITKYAITITDPNTIKYHLEKALYLAKSGRPGPVWIDIPLDVQGAMIDPEKQQGFDSKEVPPSFDLHHLSNQVSQLIELLNEAERPVLLVGNGVRLADGQKEFVELVEGLNIPVLATWLGLDLIASNHPLCFGRPGSMAPRGANFTLQNSDLLLTIGARLDMALTGYAHDKLARAAKKIIVDIDQYEINKMKTKIELPICADAKDFIQELLKQKDKLNLKNHESWIKRCQEWKNKYPLVLPQYWEQTEGVSSYVFSQVLAEELASDDVIVSGSSGNGIEVFLLVFEVKTGQRIFHTRGLGSMGFGLPASIGACLASDLRRTICVDGDGGFQMNIQELETVHRLNLPIKFFVFNNQGFASIRSSQKKYFGRLVGADATSGLTLPNLLNVASAYGLATAQISSSANLREQIRDILNSSDPIVCEVMVPTDEVRAPSLSSFKKDDGTMVSKPLEDLWPFLEREEFISNMIVPLVEE</sequence>
<dbReference type="GO" id="GO:0009099">
    <property type="term" value="P:L-valine biosynthetic process"/>
    <property type="evidence" value="ECO:0007669"/>
    <property type="project" value="TreeGrafter"/>
</dbReference>
<feature type="domain" description="Thiamine pyrophosphate enzyme TPP-binding" evidence="5">
    <location>
        <begin position="412"/>
        <end position="550"/>
    </location>
</feature>
<evidence type="ECO:0000256" key="3">
    <source>
        <dbReference type="RuleBase" id="RU362132"/>
    </source>
</evidence>
<dbReference type="Proteomes" id="UP000799330">
    <property type="component" value="Unassembled WGS sequence"/>
</dbReference>
<dbReference type="InterPro" id="IPR045229">
    <property type="entry name" value="TPP_enz"/>
</dbReference>
<dbReference type="Pfam" id="PF02775">
    <property type="entry name" value="TPP_enzyme_C"/>
    <property type="match status" value="1"/>
</dbReference>
<dbReference type="Gene3D" id="3.40.50.1220">
    <property type="entry name" value="TPP-binding domain"/>
    <property type="match status" value="1"/>
</dbReference>
<dbReference type="InterPro" id="IPR012000">
    <property type="entry name" value="Thiamin_PyroP_enz_cen_dom"/>
</dbReference>
<dbReference type="GO" id="GO:0003984">
    <property type="term" value="F:acetolactate synthase activity"/>
    <property type="evidence" value="ECO:0007669"/>
    <property type="project" value="TreeGrafter"/>
</dbReference>
<dbReference type="SUPFAM" id="SSF52518">
    <property type="entry name" value="Thiamin diphosphate-binding fold (THDP-binding)"/>
    <property type="match status" value="2"/>
</dbReference>
<organism evidence="7 8">
    <name type="scientific">Microcystis aeruginosa G11-04</name>
    <dbReference type="NCBI Taxonomy" id="2685956"/>
    <lineage>
        <taxon>Bacteria</taxon>
        <taxon>Bacillati</taxon>
        <taxon>Cyanobacteriota</taxon>
        <taxon>Cyanophyceae</taxon>
        <taxon>Oscillatoriophycideae</taxon>
        <taxon>Chroococcales</taxon>
        <taxon>Microcystaceae</taxon>
        <taxon>Microcystis</taxon>
    </lineage>
</organism>
<accession>A0A966FX34</accession>
<evidence type="ECO:0000259" key="6">
    <source>
        <dbReference type="Pfam" id="PF02776"/>
    </source>
</evidence>
<keyword evidence="2 3" id="KW-0786">Thiamine pyrophosphate</keyword>
<dbReference type="CDD" id="cd00568">
    <property type="entry name" value="TPP_enzymes"/>
    <property type="match status" value="1"/>
</dbReference>
<comment type="caution">
    <text evidence="7">The sequence shown here is derived from an EMBL/GenBank/DDBJ whole genome shotgun (WGS) entry which is preliminary data.</text>
</comment>
<feature type="domain" description="Thiamine pyrophosphate enzyme central" evidence="4">
    <location>
        <begin position="201"/>
        <end position="337"/>
    </location>
</feature>
<dbReference type="InterPro" id="IPR012001">
    <property type="entry name" value="Thiamin_PyroP_enz_TPP-bd_dom"/>
</dbReference>
<dbReference type="FunFam" id="3.40.50.970:FF:000007">
    <property type="entry name" value="Acetolactate synthase"/>
    <property type="match status" value="1"/>
</dbReference>
<name>A0A966FX34_MICAE</name>
<dbReference type="GO" id="GO:0005948">
    <property type="term" value="C:acetolactate synthase complex"/>
    <property type="evidence" value="ECO:0007669"/>
    <property type="project" value="TreeGrafter"/>
</dbReference>